<accession>A0AAN8YHE0</accession>
<reference evidence="1 2" key="1">
    <citation type="submission" date="2024-02" db="EMBL/GenBank/DDBJ databases">
        <title>de novo genome assembly of Solanum bulbocastanum strain 11H21.</title>
        <authorList>
            <person name="Hosaka A.J."/>
        </authorList>
    </citation>
    <scope>NUCLEOTIDE SEQUENCE [LARGE SCALE GENOMIC DNA]</scope>
    <source>
        <tissue evidence="1">Young leaves</tissue>
    </source>
</reference>
<gene>
    <name evidence="1" type="ORF">RDI58_013097</name>
</gene>
<sequence>MKEDLGNGVAKSCKEIHGEDMIMSRKAKAYEVRRETGLLKGDFGTKAEGCLCVPRTCIGKWANLEIYSRWRFFSIVDKTCCLDFEFGLSVGLVN</sequence>
<evidence type="ECO:0000313" key="1">
    <source>
        <dbReference type="EMBL" id="KAK6789298.1"/>
    </source>
</evidence>
<protein>
    <submittedName>
        <fullName evidence="1">Uncharacterized protein</fullName>
    </submittedName>
</protein>
<keyword evidence="2" id="KW-1185">Reference proteome</keyword>
<dbReference type="AlphaFoldDB" id="A0AAN8YHE0"/>
<dbReference type="EMBL" id="JBANQN010000005">
    <property type="protein sequence ID" value="KAK6789298.1"/>
    <property type="molecule type" value="Genomic_DNA"/>
</dbReference>
<proteinExistence type="predicted"/>
<organism evidence="1 2">
    <name type="scientific">Solanum bulbocastanum</name>
    <name type="common">Wild potato</name>
    <dbReference type="NCBI Taxonomy" id="147425"/>
    <lineage>
        <taxon>Eukaryota</taxon>
        <taxon>Viridiplantae</taxon>
        <taxon>Streptophyta</taxon>
        <taxon>Embryophyta</taxon>
        <taxon>Tracheophyta</taxon>
        <taxon>Spermatophyta</taxon>
        <taxon>Magnoliopsida</taxon>
        <taxon>eudicotyledons</taxon>
        <taxon>Gunneridae</taxon>
        <taxon>Pentapetalae</taxon>
        <taxon>asterids</taxon>
        <taxon>lamiids</taxon>
        <taxon>Solanales</taxon>
        <taxon>Solanaceae</taxon>
        <taxon>Solanoideae</taxon>
        <taxon>Solaneae</taxon>
        <taxon>Solanum</taxon>
    </lineage>
</organism>
<dbReference type="Proteomes" id="UP001371456">
    <property type="component" value="Unassembled WGS sequence"/>
</dbReference>
<name>A0AAN8YHE0_SOLBU</name>
<comment type="caution">
    <text evidence="1">The sequence shown here is derived from an EMBL/GenBank/DDBJ whole genome shotgun (WGS) entry which is preliminary data.</text>
</comment>
<evidence type="ECO:0000313" key="2">
    <source>
        <dbReference type="Proteomes" id="UP001371456"/>
    </source>
</evidence>